<keyword evidence="5" id="KW-1133">Transmembrane helix</keyword>
<dbReference type="InterPro" id="IPR007110">
    <property type="entry name" value="Ig-like_dom"/>
</dbReference>
<dbReference type="RefSeq" id="XP_068071275.1">
    <property type="nucleotide sequence ID" value="XM_068215174.2"/>
</dbReference>
<dbReference type="AGR" id="ZFIN:ZDB-GENE-080303-2"/>
<dbReference type="Proteomes" id="UP000000437">
    <property type="component" value="Chromosome 19"/>
</dbReference>
<dbReference type="InterPro" id="IPR013106">
    <property type="entry name" value="Ig_V-set"/>
</dbReference>
<protein>
    <submittedName>
        <fullName evidence="8">Uncharacterized protein isoform X1</fullName>
    </submittedName>
</protein>
<dbReference type="PROSITE" id="PS50835">
    <property type="entry name" value="IG_LIKE"/>
    <property type="match status" value="2"/>
</dbReference>
<evidence type="ECO:0000256" key="2">
    <source>
        <dbReference type="ARBA" id="ARBA00022692"/>
    </source>
</evidence>
<gene>
    <name evidence="8 9" type="primary">si:ch211-264f5.2</name>
    <name evidence="8" type="synonym">sc:d147</name>
</gene>
<feature type="transmembrane region" description="Helical" evidence="5">
    <location>
        <begin position="358"/>
        <end position="377"/>
    </location>
</feature>
<organism evidence="7 8">
    <name type="scientific">Danio rerio</name>
    <name type="common">Zebrafish</name>
    <name type="synonym">Brachydanio rerio</name>
    <dbReference type="NCBI Taxonomy" id="7955"/>
    <lineage>
        <taxon>Eukaryota</taxon>
        <taxon>Metazoa</taxon>
        <taxon>Chordata</taxon>
        <taxon>Craniata</taxon>
        <taxon>Vertebrata</taxon>
        <taxon>Euteleostomi</taxon>
        <taxon>Actinopterygii</taxon>
        <taxon>Neopterygii</taxon>
        <taxon>Teleostei</taxon>
        <taxon>Ostariophysi</taxon>
        <taxon>Cypriniformes</taxon>
        <taxon>Danionidae</taxon>
        <taxon>Danioninae</taxon>
        <taxon>Danio</taxon>
    </lineage>
</organism>
<reference evidence="8" key="1">
    <citation type="submission" date="2025-08" db="UniProtKB">
        <authorList>
            <consortium name="RefSeq"/>
        </authorList>
    </citation>
    <scope>IDENTIFICATION</scope>
    <source>
        <strain evidence="8">Tuebingen</strain>
        <tissue evidence="8">Fibroblasts and whole tissue</tissue>
    </source>
</reference>
<dbReference type="InterPro" id="IPR050671">
    <property type="entry name" value="CD300_family_receptors"/>
</dbReference>
<dbReference type="GeneID" id="570749"/>
<keyword evidence="7" id="KW-1185">Reference proteome</keyword>
<feature type="region of interest" description="Disordered" evidence="4">
    <location>
        <begin position="283"/>
        <end position="329"/>
    </location>
</feature>
<dbReference type="GO" id="GO:0016020">
    <property type="term" value="C:membrane"/>
    <property type="evidence" value="ECO:0007669"/>
    <property type="project" value="UniProtKB-SubCell"/>
</dbReference>
<dbReference type="InterPro" id="IPR013783">
    <property type="entry name" value="Ig-like_fold"/>
</dbReference>
<evidence type="ECO:0000256" key="5">
    <source>
        <dbReference type="SAM" id="Phobius"/>
    </source>
</evidence>
<dbReference type="PANTHER" id="PTHR11860">
    <property type="entry name" value="POLYMERIC-IMMUNOGLOBULIN RECEPTOR"/>
    <property type="match status" value="1"/>
</dbReference>
<name>A0AB32T5V8_DANRE</name>
<dbReference type="SMART" id="SM00409">
    <property type="entry name" value="IG"/>
    <property type="match status" value="2"/>
</dbReference>
<dbReference type="PANTHER" id="PTHR11860:SF87">
    <property type="entry name" value="CMRF35-LIKE MOLECULE 8"/>
    <property type="match status" value="1"/>
</dbReference>
<dbReference type="Gene3D" id="2.60.40.10">
    <property type="entry name" value="Immunoglobulins"/>
    <property type="match status" value="2"/>
</dbReference>
<comment type="subcellular location">
    <subcellularLocation>
        <location evidence="1">Membrane</location>
    </subcellularLocation>
</comment>
<evidence type="ECO:0000256" key="3">
    <source>
        <dbReference type="ARBA" id="ARBA00023136"/>
    </source>
</evidence>
<evidence type="ECO:0000256" key="4">
    <source>
        <dbReference type="SAM" id="MobiDB-lite"/>
    </source>
</evidence>
<dbReference type="ZFIN" id="ZDB-GENE-080303-2">
    <property type="gene designation" value="si:ch211-264f5.2"/>
</dbReference>
<dbReference type="InterPro" id="IPR003599">
    <property type="entry name" value="Ig_sub"/>
</dbReference>
<feature type="domain" description="Ig-like" evidence="6">
    <location>
        <begin position="131"/>
        <end position="217"/>
    </location>
</feature>
<evidence type="ECO:0000256" key="1">
    <source>
        <dbReference type="ARBA" id="ARBA00004370"/>
    </source>
</evidence>
<evidence type="ECO:0000313" key="7">
    <source>
        <dbReference type="Proteomes" id="UP000000437"/>
    </source>
</evidence>
<feature type="compositionally biased region" description="Low complexity" evidence="4">
    <location>
        <begin position="292"/>
        <end position="305"/>
    </location>
</feature>
<keyword evidence="2 5" id="KW-0812">Transmembrane</keyword>
<sequence>MSWICGAIKDQSWRYSRNNRVTGINSLWTVSKITVQSGGSVTIPCHYYRQHKDLVKIWCKGKRWMTCVKMRPTNQQNRTGISFYDSPDELVTTMTMTNLRSSDSNRYWCAVKTGGSHVRTSLELSITEGTPDLSVANNRVSGEEDSNVTIRCLYSDKLRDTEKKWCISGDLNSCQTAQDIEASPGADLQINDTDDGVYTVTLIGVKKTNAGWYWCMAGEWQVPVHITVNSRQMFTDGNTSSSTFTTAPSFISTYSTAVHNHSPVATLEPTKAKLPESTSVHTFTASPKQFQSTIPSSSSYPTSTKNSKEDSSQSSSTIRTKKPLASRSTTPFVDKSSAVTVSFKETISVPSGYGSRNLIWVVLLVCVVLTLFTGIAWKLWSWQKKANGGEEATELTAELHVDERVDLLSNELTNTS</sequence>
<feature type="domain" description="Ig-like" evidence="6">
    <location>
        <begin position="19"/>
        <end position="125"/>
    </location>
</feature>
<evidence type="ECO:0000259" key="6">
    <source>
        <dbReference type="PROSITE" id="PS50835"/>
    </source>
</evidence>
<proteinExistence type="predicted"/>
<dbReference type="SUPFAM" id="SSF48726">
    <property type="entry name" value="Immunoglobulin"/>
    <property type="match status" value="2"/>
</dbReference>
<keyword evidence="3 5" id="KW-0472">Membrane</keyword>
<dbReference type="InterPro" id="IPR036179">
    <property type="entry name" value="Ig-like_dom_sf"/>
</dbReference>
<evidence type="ECO:0000313" key="9">
    <source>
        <dbReference type="ZFIN" id="ZDB-GENE-080303-2"/>
    </source>
</evidence>
<accession>A0AB32T5V8</accession>
<dbReference type="Pfam" id="PF07686">
    <property type="entry name" value="V-set"/>
    <property type="match status" value="1"/>
</dbReference>
<dbReference type="AlphaFoldDB" id="A0AB32T5V8"/>
<dbReference type="CDD" id="cd05716">
    <property type="entry name" value="IgV_pIgR_like"/>
    <property type="match status" value="1"/>
</dbReference>
<evidence type="ECO:0000313" key="8">
    <source>
        <dbReference type="RefSeq" id="XP_068071275.1"/>
    </source>
</evidence>